<evidence type="ECO:0000313" key="2">
    <source>
        <dbReference type="EMBL" id="SBS61369.1"/>
    </source>
</evidence>
<organism evidence="2 3">
    <name type="scientific">Vibrio atlanticus</name>
    <dbReference type="NCBI Taxonomy" id="693153"/>
    <lineage>
        <taxon>Bacteria</taxon>
        <taxon>Pseudomonadati</taxon>
        <taxon>Pseudomonadota</taxon>
        <taxon>Gammaproteobacteria</taxon>
        <taxon>Vibrionales</taxon>
        <taxon>Vibrionaceae</taxon>
        <taxon>Vibrio</taxon>
    </lineage>
</organism>
<evidence type="ECO:0000313" key="3">
    <source>
        <dbReference type="Proteomes" id="UP000092876"/>
    </source>
</evidence>
<evidence type="ECO:0008006" key="4">
    <source>
        <dbReference type="Google" id="ProtNLM"/>
    </source>
</evidence>
<proteinExistence type="predicted"/>
<accession>A0A1C3IJ32</accession>
<dbReference type="Proteomes" id="UP000092876">
    <property type="component" value="Unassembled WGS sequence"/>
</dbReference>
<protein>
    <recommendedName>
        <fullName evidence="4">VCBS repeat-containing protein</fullName>
    </recommendedName>
</protein>
<dbReference type="SUPFAM" id="SSF69318">
    <property type="entry name" value="Integrin alpha N-terminal domain"/>
    <property type="match status" value="1"/>
</dbReference>
<feature type="chain" id="PRO_5008675522" description="VCBS repeat-containing protein" evidence="1">
    <location>
        <begin position="25"/>
        <end position="163"/>
    </location>
</feature>
<reference evidence="3" key="1">
    <citation type="submission" date="2016-06" db="EMBL/GenBank/DDBJ databases">
        <authorList>
            <person name="Rodrigo-Torres Lidia"/>
            <person name="Arahal R.David."/>
        </authorList>
    </citation>
    <scope>NUCLEOTIDE SEQUENCE [LARGE SCALE GENOMIC DNA]</scope>
    <source>
        <strain evidence="3">CECT 7223</strain>
    </source>
</reference>
<dbReference type="InterPro" id="IPR028994">
    <property type="entry name" value="Integrin_alpha_N"/>
</dbReference>
<name>A0A1C3IJ32_9VIBR</name>
<dbReference type="AlphaFoldDB" id="A0A1C3IJ32"/>
<dbReference type="EMBL" id="FLQP01000008">
    <property type="protein sequence ID" value="SBS61369.1"/>
    <property type="molecule type" value="Genomic_DNA"/>
</dbReference>
<feature type="signal peptide" evidence="1">
    <location>
        <begin position="1"/>
        <end position="24"/>
    </location>
</feature>
<evidence type="ECO:0000256" key="1">
    <source>
        <dbReference type="SAM" id="SignalP"/>
    </source>
</evidence>
<sequence>MPFKNKYAYFLYAPLLFWSINAFSVQLTYADEASAFKAAGYSFDGKSWRSNCQEFSFTSLDEITVVRDLNGDGQPEVIIIESNTYCYGNTGYHYTLVSKQNNSSWKLITSGVGIPKLIMNEEHHGWPDIEVGGPGFCFPVMRWNGCNYVFNRYQYDDVPCYLQ</sequence>
<keyword evidence="1" id="KW-0732">Signal</keyword>
<gene>
    <name evidence="2" type="ORF">VAT7223_00625</name>
</gene>